<evidence type="ECO:0000256" key="8">
    <source>
        <dbReference type="ARBA" id="ARBA00022741"/>
    </source>
</evidence>
<dbReference type="InterPro" id="IPR027417">
    <property type="entry name" value="P-loop_NTPase"/>
</dbReference>
<dbReference type="PANTHER" id="PTHR10903">
    <property type="entry name" value="GTPASE, IMAP FAMILY MEMBER-RELATED"/>
    <property type="match status" value="1"/>
</dbReference>
<evidence type="ECO:0000256" key="14">
    <source>
        <dbReference type="ARBA" id="ARBA00073539"/>
    </source>
</evidence>
<evidence type="ECO:0000256" key="10">
    <source>
        <dbReference type="ARBA" id="ARBA00023034"/>
    </source>
</evidence>
<keyword evidence="8" id="KW-0547">Nucleotide-binding</keyword>
<keyword evidence="10" id="KW-0333">Golgi apparatus</keyword>
<evidence type="ECO:0000256" key="9">
    <source>
        <dbReference type="ARBA" id="ARBA00022824"/>
    </source>
</evidence>
<feature type="non-terminal residue" evidence="17">
    <location>
        <position position="217"/>
    </location>
</feature>
<protein>
    <recommendedName>
        <fullName evidence="14">GTPase IMAP family member 8</fullName>
    </recommendedName>
    <alternativeName>
        <fullName evidence="15">Immune-associated nucleotide-binding protein 9</fullName>
    </alternativeName>
</protein>
<comment type="subcellular location">
    <subcellularLocation>
        <location evidence="3">Cytoplasm</location>
        <location evidence="3">Cytosol</location>
    </subcellularLocation>
    <subcellularLocation>
        <location evidence="2">Endoplasmic reticulum</location>
    </subcellularLocation>
    <subcellularLocation>
        <location evidence="4">Golgi apparatus</location>
    </subcellularLocation>
    <subcellularLocation>
        <location evidence="1">Mitochondrion</location>
    </subcellularLocation>
</comment>
<comment type="function">
    <text evidence="13">Exerts an anti-apoptotic effect in the immune system and is involved in responses to infections.</text>
</comment>
<keyword evidence="9" id="KW-0256">Endoplasmic reticulum</keyword>
<dbReference type="SUPFAM" id="SSF52540">
    <property type="entry name" value="P-loop containing nucleoside triphosphate hydrolases"/>
    <property type="match status" value="1"/>
</dbReference>
<evidence type="ECO:0000313" key="17">
    <source>
        <dbReference type="EMBL" id="POI19443.1"/>
    </source>
</evidence>
<dbReference type="Pfam" id="PF04548">
    <property type="entry name" value="AIG1"/>
    <property type="match status" value="1"/>
</dbReference>
<dbReference type="GO" id="GO:0005739">
    <property type="term" value="C:mitochondrion"/>
    <property type="evidence" value="ECO:0007669"/>
    <property type="project" value="UniProtKB-SubCell"/>
</dbReference>
<comment type="similarity">
    <text evidence="5">Belongs to the TRAFAC class TrmE-Era-EngA-EngB-Septin-like GTPase superfamily. AIG1/Toc34/Toc159-like paraseptin GTPase family. IAN subfamily.</text>
</comment>
<dbReference type="AlphaFoldDB" id="A0A2P4S5S6"/>
<evidence type="ECO:0000259" key="16">
    <source>
        <dbReference type="PROSITE" id="PS51720"/>
    </source>
</evidence>
<evidence type="ECO:0000256" key="4">
    <source>
        <dbReference type="ARBA" id="ARBA00004555"/>
    </source>
</evidence>
<dbReference type="Proteomes" id="UP000237246">
    <property type="component" value="Unassembled WGS sequence"/>
</dbReference>
<dbReference type="GO" id="GO:0005794">
    <property type="term" value="C:Golgi apparatus"/>
    <property type="evidence" value="ECO:0007669"/>
    <property type="project" value="UniProtKB-SubCell"/>
</dbReference>
<sequence>SKLSIILVGKTGSGKSATGNTILGKEAFESKLSDSSVTCDYNSAKSSFCGRTIEVVDTPGLFDTREGNLKTAEKIKNGLRYLSTGVHAIVFVMQLGRLTKEEQEVVEWVTKIFHMEAQRYTILLFTRAEDLQKTGLKDYVEGSPYLRALAEKCGNRYIGFNNRATREVRDGQAAELIHMIDAMVEQNGDAPRYTKEMLEKDRRTFLEKVGTPLQAVR</sequence>
<evidence type="ECO:0000256" key="13">
    <source>
        <dbReference type="ARBA" id="ARBA00056809"/>
    </source>
</evidence>
<evidence type="ECO:0000313" key="18">
    <source>
        <dbReference type="Proteomes" id="UP000237246"/>
    </source>
</evidence>
<keyword evidence="11" id="KW-0496">Mitochondrion</keyword>
<feature type="non-terminal residue" evidence="17">
    <location>
        <position position="1"/>
    </location>
</feature>
<gene>
    <name evidence="17" type="ORF">CIB84_016812</name>
</gene>
<dbReference type="OrthoDB" id="8954335at2759"/>
<keyword evidence="18" id="KW-1185">Reference proteome</keyword>
<dbReference type="GO" id="GO:0005829">
    <property type="term" value="C:cytosol"/>
    <property type="evidence" value="ECO:0007669"/>
    <property type="project" value="UniProtKB-SubCell"/>
</dbReference>
<evidence type="ECO:0000256" key="5">
    <source>
        <dbReference type="ARBA" id="ARBA00008535"/>
    </source>
</evidence>
<dbReference type="PANTHER" id="PTHR10903:SF170">
    <property type="entry name" value="GTPASE IMAP FAMILY MEMBER 7"/>
    <property type="match status" value="1"/>
</dbReference>
<dbReference type="FunFam" id="3.40.50.300:FF:000536">
    <property type="entry name" value="GTPase IMAP family member 8"/>
    <property type="match status" value="1"/>
</dbReference>
<dbReference type="GO" id="GO:0005783">
    <property type="term" value="C:endoplasmic reticulum"/>
    <property type="evidence" value="ECO:0007669"/>
    <property type="project" value="UniProtKB-SubCell"/>
</dbReference>
<comment type="caution">
    <text evidence="17">The sequence shown here is derived from an EMBL/GenBank/DDBJ whole genome shotgun (WGS) entry which is preliminary data.</text>
</comment>
<dbReference type="InterPro" id="IPR006703">
    <property type="entry name" value="G_AIG1"/>
</dbReference>
<name>A0A2P4S5S6_BAMTH</name>
<evidence type="ECO:0000256" key="12">
    <source>
        <dbReference type="ARBA" id="ARBA00023134"/>
    </source>
</evidence>
<dbReference type="Gene3D" id="3.40.50.300">
    <property type="entry name" value="P-loop containing nucleotide triphosphate hydrolases"/>
    <property type="match status" value="1"/>
</dbReference>
<evidence type="ECO:0000256" key="1">
    <source>
        <dbReference type="ARBA" id="ARBA00004173"/>
    </source>
</evidence>
<keyword evidence="6" id="KW-0963">Cytoplasm</keyword>
<dbReference type="CDD" id="cd01852">
    <property type="entry name" value="AIG1"/>
    <property type="match status" value="1"/>
</dbReference>
<feature type="domain" description="AIG1-type G" evidence="16">
    <location>
        <begin position="1"/>
        <end position="202"/>
    </location>
</feature>
<evidence type="ECO:0000256" key="7">
    <source>
        <dbReference type="ARBA" id="ARBA00022737"/>
    </source>
</evidence>
<evidence type="ECO:0000256" key="15">
    <source>
        <dbReference type="ARBA" id="ARBA00077278"/>
    </source>
</evidence>
<dbReference type="PROSITE" id="PS51720">
    <property type="entry name" value="G_AIG1"/>
    <property type="match status" value="1"/>
</dbReference>
<dbReference type="InterPro" id="IPR045058">
    <property type="entry name" value="GIMA/IAN/Toc"/>
</dbReference>
<organism evidence="17 18">
    <name type="scientific">Bambusicola thoracicus</name>
    <name type="common">Chinese bamboo-partridge</name>
    <name type="synonym">Perdix thoracica</name>
    <dbReference type="NCBI Taxonomy" id="9083"/>
    <lineage>
        <taxon>Eukaryota</taxon>
        <taxon>Metazoa</taxon>
        <taxon>Chordata</taxon>
        <taxon>Craniata</taxon>
        <taxon>Vertebrata</taxon>
        <taxon>Euteleostomi</taxon>
        <taxon>Archelosauria</taxon>
        <taxon>Archosauria</taxon>
        <taxon>Dinosauria</taxon>
        <taxon>Saurischia</taxon>
        <taxon>Theropoda</taxon>
        <taxon>Coelurosauria</taxon>
        <taxon>Aves</taxon>
        <taxon>Neognathae</taxon>
        <taxon>Galloanserae</taxon>
        <taxon>Galliformes</taxon>
        <taxon>Phasianidae</taxon>
        <taxon>Perdicinae</taxon>
        <taxon>Bambusicola</taxon>
    </lineage>
</organism>
<keyword evidence="7" id="KW-0677">Repeat</keyword>
<dbReference type="EMBL" id="PPHD01101471">
    <property type="protein sequence ID" value="POI19443.1"/>
    <property type="molecule type" value="Genomic_DNA"/>
</dbReference>
<proteinExistence type="inferred from homology"/>
<evidence type="ECO:0000256" key="2">
    <source>
        <dbReference type="ARBA" id="ARBA00004240"/>
    </source>
</evidence>
<evidence type="ECO:0000256" key="6">
    <source>
        <dbReference type="ARBA" id="ARBA00022490"/>
    </source>
</evidence>
<evidence type="ECO:0000256" key="11">
    <source>
        <dbReference type="ARBA" id="ARBA00023128"/>
    </source>
</evidence>
<reference evidence="17 18" key="1">
    <citation type="submission" date="2018-01" db="EMBL/GenBank/DDBJ databases">
        <title>Comparison of the Chinese Bamboo Partridge and Red Junglefowl genome sequences highlights the importance of demography in genome evolution.</title>
        <authorList>
            <person name="Tiley G.P."/>
            <person name="Kimball R.T."/>
            <person name="Braun E.L."/>
            <person name="Burleigh J.G."/>
        </authorList>
    </citation>
    <scope>NUCLEOTIDE SEQUENCE [LARGE SCALE GENOMIC DNA]</scope>
    <source>
        <strain evidence="17">RTK389</strain>
        <tissue evidence="17">Blood</tissue>
    </source>
</reference>
<evidence type="ECO:0000256" key="3">
    <source>
        <dbReference type="ARBA" id="ARBA00004514"/>
    </source>
</evidence>
<accession>A0A2P4S5S6</accession>
<keyword evidence="12" id="KW-0342">GTP-binding</keyword>
<dbReference type="GO" id="GO:0005525">
    <property type="term" value="F:GTP binding"/>
    <property type="evidence" value="ECO:0007669"/>
    <property type="project" value="UniProtKB-KW"/>
</dbReference>